<comment type="caution">
    <text evidence="2">The sequence shown here is derived from an EMBL/GenBank/DDBJ whole genome shotgun (WGS) entry which is preliminary data.</text>
</comment>
<proteinExistence type="predicted"/>
<reference evidence="2 3" key="1">
    <citation type="submission" date="2023-04" db="EMBL/GenBank/DDBJ databases">
        <title>A novel bacteria isolated from coastal sediment.</title>
        <authorList>
            <person name="Liu X.-J."/>
            <person name="Du Z.-J."/>
        </authorList>
    </citation>
    <scope>NUCLEOTIDE SEQUENCE [LARGE SCALE GENOMIC DNA]</scope>
    <source>
        <strain evidence="2 3">SDUM461003</strain>
    </source>
</reference>
<organism evidence="2 3">
    <name type="scientific">Thalassobacterium maritimum</name>
    <dbReference type="NCBI Taxonomy" id="3041265"/>
    <lineage>
        <taxon>Bacteria</taxon>
        <taxon>Pseudomonadati</taxon>
        <taxon>Verrucomicrobiota</taxon>
        <taxon>Opitutia</taxon>
        <taxon>Puniceicoccales</taxon>
        <taxon>Coraliomargaritaceae</taxon>
        <taxon>Thalassobacterium</taxon>
    </lineage>
</organism>
<sequence>MAASEISKWQTQLAEDAGISLSAVAKQIRAQVTRPQRQRDPVGYKDAFLDDYQPNQSAYLSESIRQDLAQEGHVGASQLPAGTYVRKVLDRWLIDLSWNSSRLEGNTYSILEAQRLLELGEASDGKATVEAQMLLNHKAAIELLADQVDEIGFNHYTICNLHALLADNLMPDPDSCGRIRERSVGIAASVYYPPEGHLRIKERFNVFLEKAEAIENPFEQAFFAMVHLPYLQAFEDVNKRVSRLAANIPLVRHNLCPLSFVDVPQSDYVHAILGVYELNRIEYLREVFVWPTNARQCAARPCAKRSASQTLFAYSIGTSSTPACAKSCSKITPKQRPAQVSRPLHTSWLQMLEHNSYKSSRSN</sequence>
<evidence type="ECO:0000259" key="1">
    <source>
        <dbReference type="PROSITE" id="PS51459"/>
    </source>
</evidence>
<dbReference type="RefSeq" id="WP_308950694.1">
    <property type="nucleotide sequence ID" value="NZ_JARXHW010000026.1"/>
</dbReference>
<dbReference type="InterPro" id="IPR040198">
    <property type="entry name" value="Fido_containing"/>
</dbReference>
<protein>
    <submittedName>
        <fullName evidence="2">Fic family protein</fullName>
    </submittedName>
</protein>
<evidence type="ECO:0000313" key="3">
    <source>
        <dbReference type="Proteomes" id="UP001225316"/>
    </source>
</evidence>
<dbReference type="Gene3D" id="1.10.3290.10">
    <property type="entry name" value="Fido-like domain"/>
    <property type="match status" value="1"/>
</dbReference>
<gene>
    <name evidence="2" type="ORF">QEH52_11845</name>
</gene>
<evidence type="ECO:0000313" key="2">
    <source>
        <dbReference type="EMBL" id="MDQ8208205.1"/>
    </source>
</evidence>
<dbReference type="PANTHER" id="PTHR13504">
    <property type="entry name" value="FIDO DOMAIN-CONTAINING PROTEIN DDB_G0283145"/>
    <property type="match status" value="1"/>
</dbReference>
<dbReference type="PANTHER" id="PTHR13504:SF38">
    <property type="entry name" value="FIDO DOMAIN-CONTAINING PROTEIN"/>
    <property type="match status" value="1"/>
</dbReference>
<dbReference type="InterPro" id="IPR003812">
    <property type="entry name" value="Fido"/>
</dbReference>
<name>A0ABU1AYL2_9BACT</name>
<dbReference type="EMBL" id="JARXHW010000026">
    <property type="protein sequence ID" value="MDQ8208205.1"/>
    <property type="molecule type" value="Genomic_DNA"/>
</dbReference>
<keyword evidence="3" id="KW-1185">Reference proteome</keyword>
<dbReference type="Pfam" id="PF02661">
    <property type="entry name" value="Fic"/>
    <property type="match status" value="1"/>
</dbReference>
<feature type="domain" description="Fido" evidence="1">
    <location>
        <begin position="153"/>
        <end position="290"/>
    </location>
</feature>
<accession>A0ABU1AYL2</accession>
<dbReference type="SUPFAM" id="SSF140931">
    <property type="entry name" value="Fic-like"/>
    <property type="match status" value="1"/>
</dbReference>
<dbReference type="InterPro" id="IPR036597">
    <property type="entry name" value="Fido-like_dom_sf"/>
</dbReference>
<dbReference type="Proteomes" id="UP001225316">
    <property type="component" value="Unassembled WGS sequence"/>
</dbReference>
<dbReference type="PROSITE" id="PS51459">
    <property type="entry name" value="FIDO"/>
    <property type="match status" value="1"/>
</dbReference>